<feature type="domain" description="Catalase core" evidence="16">
    <location>
        <begin position="22"/>
        <end position="405"/>
    </location>
</feature>
<evidence type="ECO:0000313" key="17">
    <source>
        <dbReference type="EMBL" id="KAH6896985.1"/>
    </source>
</evidence>
<dbReference type="Proteomes" id="UP000777438">
    <property type="component" value="Unassembled WGS sequence"/>
</dbReference>
<evidence type="ECO:0000256" key="4">
    <source>
        <dbReference type="ARBA" id="ARBA00022589"/>
    </source>
</evidence>
<evidence type="ECO:0000256" key="11">
    <source>
        <dbReference type="PIRSR" id="PIRSR038928-1"/>
    </source>
</evidence>
<feature type="binding site" description="axial binding residue" evidence="12">
    <location>
        <position position="352"/>
    </location>
    <ligand>
        <name>heme</name>
        <dbReference type="ChEBI" id="CHEBI:30413"/>
    </ligand>
    <ligandPart>
        <name>Fe</name>
        <dbReference type="ChEBI" id="CHEBI:18248"/>
    </ligandPart>
</feature>
<gene>
    <name evidence="17" type="ORF">B0T10DRAFT_396764</name>
</gene>
<name>A0A9P8WE98_9HYPO</name>
<keyword evidence="4" id="KW-0017">Alkaloid metabolism</keyword>
<dbReference type="InterPro" id="IPR018028">
    <property type="entry name" value="Catalase"/>
</dbReference>
<keyword evidence="3 13" id="KW-0575">Peroxidase</keyword>
<organism evidence="17 18">
    <name type="scientific">Thelonectria olida</name>
    <dbReference type="NCBI Taxonomy" id="1576542"/>
    <lineage>
        <taxon>Eukaryota</taxon>
        <taxon>Fungi</taxon>
        <taxon>Dikarya</taxon>
        <taxon>Ascomycota</taxon>
        <taxon>Pezizomycotina</taxon>
        <taxon>Sordariomycetes</taxon>
        <taxon>Hypocreomycetidae</taxon>
        <taxon>Hypocreales</taxon>
        <taxon>Nectriaceae</taxon>
        <taxon>Thelonectria</taxon>
    </lineage>
</organism>
<dbReference type="GO" id="GO:0005777">
    <property type="term" value="C:peroxisome"/>
    <property type="evidence" value="ECO:0007669"/>
    <property type="project" value="TreeGrafter"/>
</dbReference>
<evidence type="ECO:0000313" key="18">
    <source>
        <dbReference type="Proteomes" id="UP000777438"/>
    </source>
</evidence>
<dbReference type="PANTHER" id="PTHR11465">
    <property type="entry name" value="CATALASE"/>
    <property type="match status" value="1"/>
</dbReference>
<dbReference type="Gene3D" id="2.40.180.10">
    <property type="entry name" value="Catalase core domain"/>
    <property type="match status" value="1"/>
</dbReference>
<comment type="cofactor">
    <cofactor evidence="12">
        <name>heme</name>
        <dbReference type="ChEBI" id="CHEBI:30413"/>
    </cofactor>
</comment>
<dbReference type="PANTHER" id="PTHR11465:SF9">
    <property type="entry name" value="CATALASE"/>
    <property type="match status" value="1"/>
</dbReference>
<evidence type="ECO:0000256" key="8">
    <source>
        <dbReference type="ARBA" id="ARBA00023004"/>
    </source>
</evidence>
<dbReference type="PRINTS" id="PR00067">
    <property type="entry name" value="CATALASE"/>
</dbReference>
<evidence type="ECO:0000256" key="14">
    <source>
        <dbReference type="RuleBase" id="RU004142"/>
    </source>
</evidence>
<dbReference type="PROSITE" id="PS00437">
    <property type="entry name" value="CATALASE_1"/>
    <property type="match status" value="1"/>
</dbReference>
<keyword evidence="6 12" id="KW-0479">Metal-binding</keyword>
<feature type="compositionally biased region" description="Polar residues" evidence="15">
    <location>
        <begin position="1"/>
        <end position="14"/>
    </location>
</feature>
<keyword evidence="9 13" id="KW-0376">Hydrogen peroxide</keyword>
<dbReference type="PROSITE" id="PS51402">
    <property type="entry name" value="CATALASE_3"/>
    <property type="match status" value="1"/>
</dbReference>
<comment type="similarity">
    <text evidence="2 13">Belongs to the catalase family.</text>
</comment>
<keyword evidence="8 12" id="KW-0408">Iron</keyword>
<dbReference type="CDD" id="cd08157">
    <property type="entry name" value="catalase_fungal"/>
    <property type="match status" value="1"/>
</dbReference>
<dbReference type="GO" id="GO:0020037">
    <property type="term" value="F:heme binding"/>
    <property type="evidence" value="ECO:0007669"/>
    <property type="project" value="InterPro"/>
</dbReference>
<dbReference type="EMBL" id="JAGPYM010000003">
    <property type="protein sequence ID" value="KAH6896985.1"/>
    <property type="molecule type" value="Genomic_DNA"/>
</dbReference>
<dbReference type="SMART" id="SM01060">
    <property type="entry name" value="Catalase"/>
    <property type="match status" value="1"/>
</dbReference>
<evidence type="ECO:0000256" key="5">
    <source>
        <dbReference type="ARBA" id="ARBA00022617"/>
    </source>
</evidence>
<dbReference type="AlphaFoldDB" id="A0A9P8WE98"/>
<reference evidence="17 18" key="1">
    <citation type="journal article" date="2021" name="Nat. Commun.">
        <title>Genetic determinants of endophytism in the Arabidopsis root mycobiome.</title>
        <authorList>
            <person name="Mesny F."/>
            <person name="Miyauchi S."/>
            <person name="Thiergart T."/>
            <person name="Pickel B."/>
            <person name="Atanasova L."/>
            <person name="Karlsson M."/>
            <person name="Huettel B."/>
            <person name="Barry K.W."/>
            <person name="Haridas S."/>
            <person name="Chen C."/>
            <person name="Bauer D."/>
            <person name="Andreopoulos W."/>
            <person name="Pangilinan J."/>
            <person name="LaButti K."/>
            <person name="Riley R."/>
            <person name="Lipzen A."/>
            <person name="Clum A."/>
            <person name="Drula E."/>
            <person name="Henrissat B."/>
            <person name="Kohler A."/>
            <person name="Grigoriev I.V."/>
            <person name="Martin F.M."/>
            <person name="Hacquard S."/>
        </authorList>
    </citation>
    <scope>NUCLEOTIDE SEQUENCE [LARGE SCALE GENOMIC DNA]</scope>
    <source>
        <strain evidence="17 18">MPI-CAGE-CH-0241</strain>
    </source>
</reference>
<dbReference type="InterPro" id="IPR024708">
    <property type="entry name" value="Catalase_AS"/>
</dbReference>
<dbReference type="InterPro" id="IPR002226">
    <property type="entry name" value="Catalase_haem_BS"/>
</dbReference>
<dbReference type="InterPro" id="IPR024711">
    <property type="entry name" value="Catalase_clade1/3"/>
</dbReference>
<dbReference type="Pfam" id="PF06628">
    <property type="entry name" value="Catalase-rel"/>
    <property type="match status" value="1"/>
</dbReference>
<evidence type="ECO:0000256" key="1">
    <source>
        <dbReference type="ARBA" id="ARBA00004913"/>
    </source>
</evidence>
<evidence type="ECO:0000259" key="16">
    <source>
        <dbReference type="SMART" id="SM01060"/>
    </source>
</evidence>
<dbReference type="FunFam" id="2.40.180.10:FF:000001">
    <property type="entry name" value="Catalase"/>
    <property type="match status" value="1"/>
</dbReference>
<evidence type="ECO:0000256" key="3">
    <source>
        <dbReference type="ARBA" id="ARBA00022559"/>
    </source>
</evidence>
<dbReference type="PROSITE" id="PS00438">
    <property type="entry name" value="CATALASE_2"/>
    <property type="match status" value="1"/>
</dbReference>
<proteinExistence type="inferred from homology"/>
<dbReference type="GO" id="GO:0042744">
    <property type="term" value="P:hydrogen peroxide catabolic process"/>
    <property type="evidence" value="ECO:0007669"/>
    <property type="project" value="UniProtKB-KW"/>
</dbReference>
<feature type="region of interest" description="Disordered" evidence="15">
    <location>
        <begin position="1"/>
        <end position="27"/>
    </location>
</feature>
<dbReference type="PIRSF" id="PIRSF038928">
    <property type="entry name" value="Catalase_clade1-3"/>
    <property type="match status" value="1"/>
</dbReference>
<evidence type="ECO:0000256" key="13">
    <source>
        <dbReference type="RuleBase" id="RU000498"/>
    </source>
</evidence>
<keyword evidence="5 12" id="KW-0349">Heme</keyword>
<dbReference type="GO" id="GO:0046872">
    <property type="term" value="F:metal ion binding"/>
    <property type="evidence" value="ECO:0007669"/>
    <property type="project" value="UniProtKB-KW"/>
</dbReference>
<evidence type="ECO:0000256" key="15">
    <source>
        <dbReference type="SAM" id="MobiDB-lite"/>
    </source>
</evidence>
<accession>A0A9P8WE98</accession>
<feature type="active site" evidence="11">
    <location>
        <position position="142"/>
    </location>
</feature>
<dbReference type="Pfam" id="PF00199">
    <property type="entry name" value="Catalase"/>
    <property type="match status" value="1"/>
</dbReference>
<dbReference type="EC" id="1.11.1.6" evidence="13"/>
<dbReference type="GO" id="GO:0009820">
    <property type="term" value="P:alkaloid metabolic process"/>
    <property type="evidence" value="ECO:0007669"/>
    <property type="project" value="UniProtKB-KW"/>
</dbReference>
<evidence type="ECO:0000256" key="6">
    <source>
        <dbReference type="ARBA" id="ARBA00022723"/>
    </source>
</evidence>
<evidence type="ECO:0000256" key="9">
    <source>
        <dbReference type="ARBA" id="ARBA00023324"/>
    </source>
</evidence>
<dbReference type="InterPro" id="IPR011614">
    <property type="entry name" value="Catalase_core"/>
</dbReference>
<comment type="function">
    <text evidence="10 14">Catalyzes the degradation of hydrogen peroxide (H(2)O(2)) generated by peroxisomal oxidases to water and oxygen, thereby protecting cells from the toxic effects of hydrogen peroxide.</text>
</comment>
<dbReference type="InterPro" id="IPR020835">
    <property type="entry name" value="Catalase_sf"/>
</dbReference>
<protein>
    <recommendedName>
        <fullName evidence="13">Catalase</fullName>
        <ecNumber evidence="13">1.11.1.6</ecNumber>
    </recommendedName>
</protein>
<keyword evidence="18" id="KW-1185">Reference proteome</keyword>
<comment type="pathway">
    <text evidence="1">Alkaloid biosynthesis.</text>
</comment>
<evidence type="ECO:0000256" key="2">
    <source>
        <dbReference type="ARBA" id="ARBA00005329"/>
    </source>
</evidence>
<dbReference type="GO" id="GO:0005739">
    <property type="term" value="C:mitochondrion"/>
    <property type="evidence" value="ECO:0007669"/>
    <property type="project" value="TreeGrafter"/>
</dbReference>
<dbReference type="InterPro" id="IPR010582">
    <property type="entry name" value="Catalase_immune_responsive"/>
</dbReference>
<evidence type="ECO:0000256" key="12">
    <source>
        <dbReference type="PIRSR" id="PIRSR038928-2"/>
    </source>
</evidence>
<dbReference type="OrthoDB" id="6880011at2759"/>
<comment type="catalytic activity">
    <reaction evidence="13">
        <text>2 H2O2 = O2 + 2 H2O</text>
        <dbReference type="Rhea" id="RHEA:20309"/>
        <dbReference type="ChEBI" id="CHEBI:15377"/>
        <dbReference type="ChEBI" id="CHEBI:15379"/>
        <dbReference type="ChEBI" id="CHEBI:16240"/>
        <dbReference type="EC" id="1.11.1.6"/>
    </reaction>
</comment>
<evidence type="ECO:0000256" key="7">
    <source>
        <dbReference type="ARBA" id="ARBA00023002"/>
    </source>
</evidence>
<feature type="active site" evidence="11">
    <location>
        <position position="69"/>
    </location>
</feature>
<dbReference type="SUPFAM" id="SSF56634">
    <property type="entry name" value="Heme-dependent catalase-like"/>
    <property type="match status" value="1"/>
</dbReference>
<comment type="caution">
    <text evidence="17">The sequence shown here is derived from an EMBL/GenBank/DDBJ whole genome shotgun (WGS) entry which is preliminary data.</text>
</comment>
<keyword evidence="7 13" id="KW-0560">Oxidoreductase</keyword>
<dbReference type="GO" id="GO:0004096">
    <property type="term" value="F:catalase activity"/>
    <property type="evidence" value="ECO:0007669"/>
    <property type="project" value="UniProtKB-EC"/>
</dbReference>
<evidence type="ECO:0000256" key="10">
    <source>
        <dbReference type="ARBA" id="ARBA00044729"/>
    </source>
</evidence>
<sequence length="499" mass="56805">MSSYEKSGHPSTIRYNEKPVFTTSNGAPIQNPEAYQRVGNTGPLLLQDFHLIDMLSHFDRERIPERVVHAKGAGAYGEFEVTHDVSDITSIDMLNSVGKKTKCVARFSTVGGEKGSPDSARDPRGFSIKFYTEEGNWDWVYNNTPVFFLRDPVKFPTFIHTQKRNPQTNLKDATMFWDYLSTHQEAIHQVMQLFSDRGTPYSYRFMNGYSGHTHKWTKPDGSFVYTQVHLKTDQGIKTMTNAEAGKMASENPDFATQDLFEAIERGEYPSWTVYVQVLTPEQAEKFRWNIFDLTKVWPQKDVPLRPFGKFTLNKNAQNYFAEIEQAAFSPSHLVPGVEPSVDPVLQSRLFSYPDTHRHRLGVNYQQIPVNAPLHAFNPFQRDGAMSIHQNYGSEPNYLSSFRSLSYKPTPPSITHEQWSGRVVHELFQEVNDDDFVQATGLWKVLGRTPGQQDNFIGNVSGHLAAAHKDVRERTYAMFSRVDADLGAAIKEQTEKNASE</sequence>
<dbReference type="GO" id="GO:0042542">
    <property type="term" value="P:response to hydrogen peroxide"/>
    <property type="evidence" value="ECO:0007669"/>
    <property type="project" value="TreeGrafter"/>
</dbReference>